<evidence type="ECO:0000313" key="2">
    <source>
        <dbReference type="EMBL" id="SNS99974.1"/>
    </source>
</evidence>
<evidence type="ECO:0000259" key="1">
    <source>
        <dbReference type="PROSITE" id="PS50206"/>
    </source>
</evidence>
<dbReference type="PANTHER" id="PTHR43031:SF16">
    <property type="entry name" value="OXIDOREDUCTASE"/>
    <property type="match status" value="1"/>
</dbReference>
<dbReference type="PROSITE" id="PS00380">
    <property type="entry name" value="RHODANESE_1"/>
    <property type="match status" value="1"/>
</dbReference>
<dbReference type="AlphaFoldDB" id="A0A239J5Q0"/>
<dbReference type="EMBL" id="FZOW01000008">
    <property type="protein sequence ID" value="SNS99974.1"/>
    <property type="molecule type" value="Genomic_DNA"/>
</dbReference>
<dbReference type="PROSITE" id="PS50206">
    <property type="entry name" value="RHODANESE_3"/>
    <property type="match status" value="3"/>
</dbReference>
<sequence>MSRAIDVDTLRAWLADDAELAVLDIRPAEEVGYASPLFATNLPVDRALAEIDRFIPRSSVRTVLVDGDDGAADTLAAQLDTAGRTDVFTLTGGIAEWTKNPDAEQPTFDIPGRDFSLKIRDERDTPSVSAAELKALKDNGADVVVLDTRTLPEFEKGHVPGAVAVPGAELLLRFADVVPSPDTHVVVSCAGLPRAIIGAQTLIDSGVANKVSYLYDGTKAWTNEKFDLEVGATATYGPVDDEGRKLASERVDTIAADDSFPRIDIDTAHEWALDPQRTTYLLDVRTPEEFERSHLDGSINAEGGQLLGVSHRTIAVRGARVVLIDDETGARAAVVAHWLQRRGFEIALLTHDFA</sequence>
<dbReference type="InterPro" id="IPR036873">
    <property type="entry name" value="Rhodanese-like_dom_sf"/>
</dbReference>
<accession>A0A239J5Q0</accession>
<evidence type="ECO:0000313" key="3">
    <source>
        <dbReference type="Proteomes" id="UP000198327"/>
    </source>
</evidence>
<organism evidence="2 3">
    <name type="scientific">Rhodococcoides kyotonense</name>
    <dbReference type="NCBI Taxonomy" id="398843"/>
    <lineage>
        <taxon>Bacteria</taxon>
        <taxon>Bacillati</taxon>
        <taxon>Actinomycetota</taxon>
        <taxon>Actinomycetes</taxon>
        <taxon>Mycobacteriales</taxon>
        <taxon>Nocardiaceae</taxon>
        <taxon>Rhodococcoides</taxon>
    </lineage>
</organism>
<dbReference type="InterPro" id="IPR050229">
    <property type="entry name" value="GlpE_sulfurtransferase"/>
</dbReference>
<dbReference type="InterPro" id="IPR001763">
    <property type="entry name" value="Rhodanese-like_dom"/>
</dbReference>
<feature type="domain" description="Rhodanese" evidence="1">
    <location>
        <begin position="16"/>
        <end position="106"/>
    </location>
</feature>
<dbReference type="RefSeq" id="WP_089247379.1">
    <property type="nucleotide sequence ID" value="NZ_FZOW01000008.1"/>
</dbReference>
<dbReference type="Proteomes" id="UP000198327">
    <property type="component" value="Unassembled WGS sequence"/>
</dbReference>
<dbReference type="Pfam" id="PF00581">
    <property type="entry name" value="Rhodanese"/>
    <property type="match status" value="3"/>
</dbReference>
<dbReference type="SMART" id="SM00450">
    <property type="entry name" value="RHOD"/>
    <property type="match status" value="3"/>
</dbReference>
<dbReference type="Gene3D" id="3.40.250.10">
    <property type="entry name" value="Rhodanese-like domain"/>
    <property type="match status" value="3"/>
</dbReference>
<keyword evidence="2" id="KW-0808">Transferase</keyword>
<protein>
    <submittedName>
        <fullName evidence="2">Rhodanese-related sulfurtransferase</fullName>
    </submittedName>
</protein>
<dbReference type="OrthoDB" id="9800872at2"/>
<dbReference type="GO" id="GO:0004792">
    <property type="term" value="F:thiosulfate-cyanide sulfurtransferase activity"/>
    <property type="evidence" value="ECO:0007669"/>
    <property type="project" value="InterPro"/>
</dbReference>
<dbReference type="PANTHER" id="PTHR43031">
    <property type="entry name" value="FAD-DEPENDENT OXIDOREDUCTASE"/>
    <property type="match status" value="1"/>
</dbReference>
<proteinExistence type="predicted"/>
<reference evidence="3" key="1">
    <citation type="submission" date="2017-06" db="EMBL/GenBank/DDBJ databases">
        <authorList>
            <person name="Varghese N."/>
            <person name="Submissions S."/>
        </authorList>
    </citation>
    <scope>NUCLEOTIDE SEQUENCE [LARGE SCALE GENOMIC DNA]</scope>
    <source>
        <strain evidence="3">JCM 23211</strain>
    </source>
</reference>
<dbReference type="InterPro" id="IPR001307">
    <property type="entry name" value="Thiosulphate_STrfase_CS"/>
</dbReference>
<feature type="domain" description="Rhodanese" evidence="1">
    <location>
        <begin position="275"/>
        <end position="349"/>
    </location>
</feature>
<gene>
    <name evidence="2" type="ORF">SAMN05421642_10816</name>
</gene>
<feature type="domain" description="Rhodanese" evidence="1">
    <location>
        <begin position="139"/>
        <end position="230"/>
    </location>
</feature>
<keyword evidence="3" id="KW-1185">Reference proteome</keyword>
<name>A0A239J5Q0_9NOCA</name>
<dbReference type="SUPFAM" id="SSF52821">
    <property type="entry name" value="Rhodanese/Cell cycle control phosphatase"/>
    <property type="match status" value="3"/>
</dbReference>